<feature type="transmembrane region" description="Helical" evidence="1">
    <location>
        <begin position="165"/>
        <end position="193"/>
    </location>
</feature>
<keyword evidence="1" id="KW-1133">Transmembrane helix</keyword>
<feature type="transmembrane region" description="Helical" evidence="1">
    <location>
        <begin position="14"/>
        <end position="34"/>
    </location>
</feature>
<name>A0A6M6BGE4_9BACT</name>
<feature type="transmembrane region" description="Helical" evidence="1">
    <location>
        <begin position="259"/>
        <end position="275"/>
    </location>
</feature>
<gene>
    <name evidence="2" type="ORF">HMJ29_08985</name>
</gene>
<protein>
    <recommendedName>
        <fullName evidence="4">Glycosyltransferase RgtA/B/C/D-like domain-containing protein</fullName>
    </recommendedName>
</protein>
<reference evidence="2 3" key="1">
    <citation type="submission" date="2020-05" db="EMBL/GenBank/DDBJ databases">
        <title>Complete genome sequence of Hymenobacter sp. TS19 in Coasted Sand Dune.</title>
        <authorList>
            <person name="Lee J.-H."/>
            <person name="Jung J.-H."/>
            <person name="Jeong S."/>
            <person name="Zhao L."/>
            <person name="Kim M.-K."/>
            <person name="Seo H.-S."/>
            <person name="Lim S."/>
        </authorList>
    </citation>
    <scope>NUCLEOTIDE SEQUENCE [LARGE SCALE GENOMIC DNA]</scope>
    <source>
        <strain evidence="2 3">TS19</strain>
    </source>
</reference>
<feature type="transmembrane region" description="Helical" evidence="1">
    <location>
        <begin position="313"/>
        <end position="330"/>
    </location>
</feature>
<dbReference type="Proteomes" id="UP000501623">
    <property type="component" value="Chromosome"/>
</dbReference>
<evidence type="ECO:0008006" key="4">
    <source>
        <dbReference type="Google" id="ProtNLM"/>
    </source>
</evidence>
<evidence type="ECO:0000313" key="2">
    <source>
        <dbReference type="EMBL" id="QJX47062.1"/>
    </source>
</evidence>
<dbReference type="EMBL" id="CP053538">
    <property type="protein sequence ID" value="QJX47062.1"/>
    <property type="molecule type" value="Genomic_DNA"/>
</dbReference>
<keyword evidence="1" id="KW-0812">Transmembrane</keyword>
<evidence type="ECO:0000256" key="1">
    <source>
        <dbReference type="SAM" id="Phobius"/>
    </source>
</evidence>
<keyword evidence="3" id="KW-1185">Reference proteome</keyword>
<evidence type="ECO:0000313" key="3">
    <source>
        <dbReference type="Proteomes" id="UP000501623"/>
    </source>
</evidence>
<keyword evidence="1" id="KW-0472">Membrane</keyword>
<feature type="transmembrane region" description="Helical" evidence="1">
    <location>
        <begin position="113"/>
        <end position="130"/>
    </location>
</feature>
<dbReference type="KEGG" id="hts:HMJ29_08985"/>
<accession>A0A6M6BGE4</accession>
<feature type="transmembrane region" description="Helical" evidence="1">
    <location>
        <begin position="86"/>
        <end position="106"/>
    </location>
</feature>
<proteinExistence type="predicted"/>
<sequence>MIERLSYSAGLRKTITWTGIATYIGLAVLAVLFYKERVAFVDLSFHLFTILQENNLTIQNFRFGAAITQLVPLVASRMGLGLQSVAVLYSLAFVGWYAFVFAFCVWVCRAERWAAVVLMLSTLMVTHTFYWAQSELQQGLAFMVLFLAIYQRWLSDKIPSWGTPVLVLGLVTVCFFHPIIFIPFSFCCAFFVLRNREGRISHIWLLVAFLVLTYIKNKVFHTAYDTENMKRNEQLLALFPNYFSTVSFRRFIGWLLHDYYVLVVGLLAVMGYYSWERSWLKLLLTGGGFLAFAVLVTASYPGGQEEQFYMENLLLPLTVFVAVPLAFDVLPGIPGRWAVAAVVLVVAMRVTSIGLAHSPYTNRIAWARRVMQRSEHLPNRKLIIPEQGIPMDTVMMAWGTPYEFWLLSSLEGNHQARSICVSPNPQEKEWALRKPQSFIATWGVFDYAQLPPRYFPFPAQDTTSYQQITYAELMKPTNP</sequence>
<dbReference type="RefSeq" id="WP_171591161.1">
    <property type="nucleotide sequence ID" value="NZ_CP053538.1"/>
</dbReference>
<feature type="transmembrane region" description="Helical" evidence="1">
    <location>
        <begin position="282"/>
        <end position="301"/>
    </location>
</feature>
<organism evidence="2 3">
    <name type="scientific">Hymenobacter taeanensis</name>
    <dbReference type="NCBI Taxonomy" id="2735321"/>
    <lineage>
        <taxon>Bacteria</taxon>
        <taxon>Pseudomonadati</taxon>
        <taxon>Bacteroidota</taxon>
        <taxon>Cytophagia</taxon>
        <taxon>Cytophagales</taxon>
        <taxon>Hymenobacteraceae</taxon>
        <taxon>Hymenobacter</taxon>
    </lineage>
</organism>
<dbReference type="AlphaFoldDB" id="A0A6M6BGE4"/>
<feature type="transmembrane region" description="Helical" evidence="1">
    <location>
        <begin position="136"/>
        <end position="153"/>
    </location>
</feature>
<feature type="transmembrane region" description="Helical" evidence="1">
    <location>
        <begin position="199"/>
        <end position="215"/>
    </location>
</feature>